<sequence length="362" mass="40508">MNYAWNAAVVELREKVRRFGLTVVHHVTAKTFDEATLVDLKDADLLSLCLKLNLVSEDGYFFLDQCRDTRNNFSAAHPSMGSLDEDEFLVFLSRCSRHALSMEDNPRGVDIHAFVAAIKASRFAPEQLHTWVQRLEQTFEAQRDALFGTLHGIYCDPSSGEEARVNALDVCGPFRETLSPHSKSELVDRHQGYRASGDDVKSKASSQFFEKLGLLSLLGESEIHLVITTASGNLLSVHNAMNNFYNEPPFAQRLEYLASQNRVPATAQQVFVESVITCAIGNPYGVSHAAMPSYEKMVKSFSPNEVAIMLNLTDSPTVAGKNIQTYGRCRKMFAYLVTLIAATSVPTNWKARYDWWLTQPKN</sequence>
<proteinExistence type="predicted"/>
<accession>A0A418VDG8</accession>
<dbReference type="Proteomes" id="UP000285523">
    <property type="component" value="Unassembled WGS sequence"/>
</dbReference>
<dbReference type="EMBL" id="QYYD01000012">
    <property type="protein sequence ID" value="RJF74206.1"/>
    <property type="molecule type" value="Genomic_DNA"/>
</dbReference>
<evidence type="ECO:0000313" key="1">
    <source>
        <dbReference type="EMBL" id="RJF74206.1"/>
    </source>
</evidence>
<gene>
    <name evidence="1" type="ORF">D4Q52_13055</name>
</gene>
<reference evidence="1 2" key="1">
    <citation type="submission" date="2018-09" db="EMBL/GenBank/DDBJ databases">
        <title>Draft genome sequence of Rhodopseudomonas palustris 2.1.18.</title>
        <authorList>
            <person name="Robertson S.L."/>
            <person name="Meyer T.E."/>
            <person name="Kyndt J.A."/>
        </authorList>
    </citation>
    <scope>NUCLEOTIDE SEQUENCE [LARGE SCALE GENOMIC DNA]</scope>
    <source>
        <strain evidence="1 2">2.1.18</strain>
    </source>
</reference>
<evidence type="ECO:0000313" key="2">
    <source>
        <dbReference type="Proteomes" id="UP000285523"/>
    </source>
</evidence>
<name>A0A418VDG8_RHOPL</name>
<organism evidence="1 2">
    <name type="scientific">Rhodopseudomonas palustris</name>
    <dbReference type="NCBI Taxonomy" id="1076"/>
    <lineage>
        <taxon>Bacteria</taxon>
        <taxon>Pseudomonadati</taxon>
        <taxon>Pseudomonadota</taxon>
        <taxon>Alphaproteobacteria</taxon>
        <taxon>Hyphomicrobiales</taxon>
        <taxon>Nitrobacteraceae</taxon>
        <taxon>Rhodopseudomonas</taxon>
    </lineage>
</organism>
<protein>
    <submittedName>
        <fullName evidence="1">Uncharacterized protein</fullName>
    </submittedName>
</protein>
<dbReference type="AlphaFoldDB" id="A0A418VDG8"/>
<dbReference type="OrthoDB" id="1102561at2"/>
<comment type="caution">
    <text evidence="1">The sequence shown here is derived from an EMBL/GenBank/DDBJ whole genome shotgun (WGS) entry which is preliminary data.</text>
</comment>